<reference evidence="3 4" key="1">
    <citation type="submission" date="2019-07" db="EMBL/GenBank/DDBJ databases">
        <title>Whole genome shotgun sequence of Staphylococcus cohnii subsp. urealyticus NBRC 109766.</title>
        <authorList>
            <person name="Hosoyama A."/>
            <person name="Uohara A."/>
            <person name="Ohji S."/>
            <person name="Ichikawa N."/>
        </authorList>
    </citation>
    <scope>NUCLEOTIDE SEQUENCE [LARGE SCALE GENOMIC DNA]</scope>
    <source>
        <strain evidence="3 4">NBRC 109766</strain>
    </source>
</reference>
<dbReference type="GO" id="GO:0003676">
    <property type="term" value="F:nucleic acid binding"/>
    <property type="evidence" value="ECO:0007669"/>
    <property type="project" value="InterPro"/>
</dbReference>
<dbReference type="Gene3D" id="3.30.420.10">
    <property type="entry name" value="Ribonuclease H-like superfamily/Ribonuclease H"/>
    <property type="match status" value="1"/>
</dbReference>
<dbReference type="EMBL" id="BKAW01000028">
    <property type="protein sequence ID" value="GEQ04127.1"/>
    <property type="molecule type" value="Genomic_DNA"/>
</dbReference>
<comment type="caution">
    <text evidence="3">The sequence shown here is derived from an EMBL/GenBank/DDBJ whole genome shotgun (WGS) entry which is preliminary data.</text>
</comment>
<keyword evidence="1" id="KW-0233">DNA recombination</keyword>
<evidence type="ECO:0000259" key="2">
    <source>
        <dbReference type="PROSITE" id="PS50994"/>
    </source>
</evidence>
<dbReference type="NCBIfam" id="NF033563">
    <property type="entry name" value="transpos_IS30"/>
    <property type="match status" value="1"/>
</dbReference>
<sequence>MDSYKHLTIEERERIFFLKAKGYSLRKIAKDICRSPSTVSRELARNASSGSYSPTYAHNNYKCNKKKCGRKLLLKSKILFDKVKFLFLNQQWSPEQIANRLKSEGFHLAISYNTIYRAIYLGLFDPPKLSHGNRGCIRLLRHRGKTRHTKSHQENRGRIRISYSIHDRPQIINDRERIGDWEADTVMGKTGKSCLVTLVDRKTGYLLCGKVPKKKSEFVKQKIVDLLGTLPNNKRLSITPDRGKEFSKHPEITSELDNIPFYFPDPHSPWQRGTNENTNGLIREYIAKGIDIDNITEEQIEHYVYKLNTRPRKRFDWKTPAELFNDKVLHLI</sequence>
<dbReference type="GO" id="GO:0015074">
    <property type="term" value="P:DNA integration"/>
    <property type="evidence" value="ECO:0007669"/>
    <property type="project" value="InterPro"/>
</dbReference>
<dbReference type="InterPro" id="IPR001584">
    <property type="entry name" value="Integrase_cat-core"/>
</dbReference>
<dbReference type="InterPro" id="IPR012337">
    <property type="entry name" value="RNaseH-like_sf"/>
</dbReference>
<name>A0AB34ALJ1_STAUR</name>
<dbReference type="Proteomes" id="UP000321839">
    <property type="component" value="Unassembled WGS sequence"/>
</dbReference>
<dbReference type="GO" id="GO:0004803">
    <property type="term" value="F:transposase activity"/>
    <property type="evidence" value="ECO:0007669"/>
    <property type="project" value="TreeGrafter"/>
</dbReference>
<dbReference type="InterPro" id="IPR025246">
    <property type="entry name" value="IS30-like_HTH"/>
</dbReference>
<dbReference type="SUPFAM" id="SSF46689">
    <property type="entry name" value="Homeodomain-like"/>
    <property type="match status" value="1"/>
</dbReference>
<dbReference type="Pfam" id="PF13936">
    <property type="entry name" value="HTH_38"/>
    <property type="match status" value="1"/>
</dbReference>
<gene>
    <name evidence="3" type="ORF">SCO02_25680</name>
</gene>
<evidence type="ECO:0000256" key="1">
    <source>
        <dbReference type="ARBA" id="ARBA00023172"/>
    </source>
</evidence>
<dbReference type="InterPro" id="IPR053392">
    <property type="entry name" value="Transposase_IS30-like"/>
</dbReference>
<evidence type="ECO:0000313" key="4">
    <source>
        <dbReference type="Proteomes" id="UP000321839"/>
    </source>
</evidence>
<dbReference type="InterPro" id="IPR051917">
    <property type="entry name" value="Transposase-Integrase"/>
</dbReference>
<feature type="domain" description="Integrase catalytic" evidence="2">
    <location>
        <begin position="165"/>
        <end position="328"/>
    </location>
</feature>
<dbReference type="Gene3D" id="1.10.10.60">
    <property type="entry name" value="Homeodomain-like"/>
    <property type="match status" value="1"/>
</dbReference>
<evidence type="ECO:0000313" key="3">
    <source>
        <dbReference type="EMBL" id="GEQ04127.1"/>
    </source>
</evidence>
<dbReference type="PROSITE" id="PS50994">
    <property type="entry name" value="INTEGRASE"/>
    <property type="match status" value="1"/>
</dbReference>
<keyword evidence="4" id="KW-1185">Reference proteome</keyword>
<protein>
    <submittedName>
        <fullName evidence="3">IS30 family transposase</fullName>
    </submittedName>
</protein>
<dbReference type="RefSeq" id="WP_050963127.1">
    <property type="nucleotide sequence ID" value="NZ_BKAW01000028.1"/>
</dbReference>
<accession>A0AB34ALJ1</accession>
<dbReference type="GO" id="GO:0006310">
    <property type="term" value="P:DNA recombination"/>
    <property type="evidence" value="ECO:0007669"/>
    <property type="project" value="UniProtKB-KW"/>
</dbReference>
<dbReference type="SUPFAM" id="SSF53098">
    <property type="entry name" value="Ribonuclease H-like"/>
    <property type="match status" value="1"/>
</dbReference>
<dbReference type="PANTHER" id="PTHR10948">
    <property type="entry name" value="TRANSPOSASE"/>
    <property type="match status" value="1"/>
</dbReference>
<dbReference type="GO" id="GO:0032196">
    <property type="term" value="P:transposition"/>
    <property type="evidence" value="ECO:0007669"/>
    <property type="project" value="TreeGrafter"/>
</dbReference>
<dbReference type="AlphaFoldDB" id="A0AB34ALJ1"/>
<organism evidence="3 4">
    <name type="scientific">Staphylococcus ureilyticus</name>
    <name type="common">Staphylococcus cohnii subsp. urealyticus</name>
    <dbReference type="NCBI Taxonomy" id="94138"/>
    <lineage>
        <taxon>Bacteria</taxon>
        <taxon>Bacillati</taxon>
        <taxon>Bacillota</taxon>
        <taxon>Bacilli</taxon>
        <taxon>Bacillales</taxon>
        <taxon>Staphylococcaceae</taxon>
        <taxon>Staphylococcus</taxon>
        <taxon>Staphylococcus cohnii species complex</taxon>
    </lineage>
</organism>
<dbReference type="GO" id="GO:0005829">
    <property type="term" value="C:cytosol"/>
    <property type="evidence" value="ECO:0007669"/>
    <property type="project" value="TreeGrafter"/>
</dbReference>
<dbReference type="InterPro" id="IPR036397">
    <property type="entry name" value="RNaseH_sf"/>
</dbReference>
<dbReference type="PANTHER" id="PTHR10948:SF23">
    <property type="entry name" value="TRANSPOSASE INSI FOR INSERTION SEQUENCE ELEMENT IS30A-RELATED"/>
    <property type="match status" value="1"/>
</dbReference>
<proteinExistence type="predicted"/>
<dbReference type="InterPro" id="IPR009057">
    <property type="entry name" value="Homeodomain-like_sf"/>
</dbReference>